<protein>
    <submittedName>
        <fullName evidence="8">Cytochrome P450</fullName>
    </submittedName>
</protein>
<dbReference type="InterPro" id="IPR036396">
    <property type="entry name" value="Cyt_P450_sf"/>
</dbReference>
<evidence type="ECO:0000313" key="8">
    <source>
        <dbReference type="EMBL" id="KAF2005162.1"/>
    </source>
</evidence>
<dbReference type="OrthoDB" id="1470350at2759"/>
<keyword evidence="7" id="KW-0560">Oxidoreductase</keyword>
<dbReference type="GO" id="GO:0005506">
    <property type="term" value="F:iron ion binding"/>
    <property type="evidence" value="ECO:0007669"/>
    <property type="project" value="InterPro"/>
</dbReference>
<reference evidence="8" key="1">
    <citation type="journal article" date="2020" name="Stud. Mycol.">
        <title>101 Dothideomycetes genomes: a test case for predicting lifestyles and emergence of pathogens.</title>
        <authorList>
            <person name="Haridas S."/>
            <person name="Albert R."/>
            <person name="Binder M."/>
            <person name="Bloem J."/>
            <person name="Labutti K."/>
            <person name="Salamov A."/>
            <person name="Andreopoulos B."/>
            <person name="Baker S."/>
            <person name="Barry K."/>
            <person name="Bills G."/>
            <person name="Bluhm B."/>
            <person name="Cannon C."/>
            <person name="Castanera R."/>
            <person name="Culley D."/>
            <person name="Daum C."/>
            <person name="Ezra D."/>
            <person name="Gonzalez J."/>
            <person name="Henrissat B."/>
            <person name="Kuo A."/>
            <person name="Liang C."/>
            <person name="Lipzen A."/>
            <person name="Lutzoni F."/>
            <person name="Magnuson J."/>
            <person name="Mondo S."/>
            <person name="Nolan M."/>
            <person name="Ohm R."/>
            <person name="Pangilinan J."/>
            <person name="Park H.-J."/>
            <person name="Ramirez L."/>
            <person name="Alfaro M."/>
            <person name="Sun H."/>
            <person name="Tritt A."/>
            <person name="Yoshinaga Y."/>
            <person name="Zwiers L.-H."/>
            <person name="Turgeon B."/>
            <person name="Goodwin S."/>
            <person name="Spatafora J."/>
            <person name="Crous P."/>
            <person name="Grigoriev I."/>
        </authorList>
    </citation>
    <scope>NUCLEOTIDE SEQUENCE</scope>
    <source>
        <strain evidence="8">CBS 123094</strain>
    </source>
</reference>
<keyword evidence="5 6" id="KW-0408">Iron</keyword>
<dbReference type="InterPro" id="IPR017972">
    <property type="entry name" value="Cyt_P450_CS"/>
</dbReference>
<dbReference type="PANTHER" id="PTHR24305">
    <property type="entry name" value="CYTOCHROME P450"/>
    <property type="match status" value="1"/>
</dbReference>
<dbReference type="InterPro" id="IPR001128">
    <property type="entry name" value="Cyt_P450"/>
</dbReference>
<dbReference type="GO" id="GO:0016705">
    <property type="term" value="F:oxidoreductase activity, acting on paired donors, with incorporation or reduction of molecular oxygen"/>
    <property type="evidence" value="ECO:0007669"/>
    <property type="project" value="InterPro"/>
</dbReference>
<dbReference type="EMBL" id="ML977564">
    <property type="protein sequence ID" value="KAF2005162.1"/>
    <property type="molecule type" value="Genomic_DNA"/>
</dbReference>
<dbReference type="PROSITE" id="PS00086">
    <property type="entry name" value="CYTOCHROME_P450"/>
    <property type="match status" value="1"/>
</dbReference>
<comment type="cofactor">
    <cofactor evidence="1 6">
        <name>heme</name>
        <dbReference type="ChEBI" id="CHEBI:30413"/>
    </cofactor>
</comment>
<evidence type="ECO:0000256" key="5">
    <source>
        <dbReference type="ARBA" id="ARBA00023004"/>
    </source>
</evidence>
<comment type="similarity">
    <text evidence="2 7">Belongs to the cytochrome P450 family.</text>
</comment>
<dbReference type="GO" id="GO:0004497">
    <property type="term" value="F:monooxygenase activity"/>
    <property type="evidence" value="ECO:0007669"/>
    <property type="project" value="UniProtKB-KW"/>
</dbReference>
<dbReference type="PRINTS" id="PR00463">
    <property type="entry name" value="EP450I"/>
</dbReference>
<evidence type="ECO:0000256" key="2">
    <source>
        <dbReference type="ARBA" id="ARBA00010617"/>
    </source>
</evidence>
<evidence type="ECO:0000313" key="9">
    <source>
        <dbReference type="Proteomes" id="UP000799779"/>
    </source>
</evidence>
<dbReference type="PANTHER" id="PTHR24305:SF210">
    <property type="entry name" value="CYTOCHROME P450 MONOOXYGENASE ASQL-RELATED"/>
    <property type="match status" value="1"/>
</dbReference>
<dbReference type="CDD" id="cd11058">
    <property type="entry name" value="CYP60B-like"/>
    <property type="match status" value="1"/>
</dbReference>
<dbReference type="Proteomes" id="UP000799779">
    <property type="component" value="Unassembled WGS sequence"/>
</dbReference>
<keyword evidence="4 6" id="KW-0479">Metal-binding</keyword>
<dbReference type="InterPro" id="IPR050121">
    <property type="entry name" value="Cytochrome_P450_monoxygenase"/>
</dbReference>
<evidence type="ECO:0000256" key="4">
    <source>
        <dbReference type="ARBA" id="ARBA00022723"/>
    </source>
</evidence>
<dbReference type="Gene3D" id="1.10.630.10">
    <property type="entry name" value="Cytochrome P450"/>
    <property type="match status" value="1"/>
</dbReference>
<keyword evidence="3 6" id="KW-0349">Heme</keyword>
<evidence type="ECO:0000256" key="6">
    <source>
        <dbReference type="PIRSR" id="PIRSR602401-1"/>
    </source>
</evidence>
<keyword evidence="9" id="KW-1185">Reference proteome</keyword>
<organism evidence="8 9">
    <name type="scientific">Amniculicola lignicola CBS 123094</name>
    <dbReference type="NCBI Taxonomy" id="1392246"/>
    <lineage>
        <taxon>Eukaryota</taxon>
        <taxon>Fungi</taxon>
        <taxon>Dikarya</taxon>
        <taxon>Ascomycota</taxon>
        <taxon>Pezizomycotina</taxon>
        <taxon>Dothideomycetes</taxon>
        <taxon>Pleosporomycetidae</taxon>
        <taxon>Pleosporales</taxon>
        <taxon>Amniculicolaceae</taxon>
        <taxon>Amniculicola</taxon>
    </lineage>
</organism>
<dbReference type="AlphaFoldDB" id="A0A6A5WTY7"/>
<gene>
    <name evidence="8" type="ORF">P154DRAFT_518703</name>
</gene>
<proteinExistence type="inferred from homology"/>
<dbReference type="InterPro" id="IPR002401">
    <property type="entry name" value="Cyt_P450_E_grp-I"/>
</dbReference>
<dbReference type="Pfam" id="PF00067">
    <property type="entry name" value="p450"/>
    <property type="match status" value="1"/>
</dbReference>
<accession>A0A6A5WTY7</accession>
<sequence>MMDTSTLIASVVAVCLVHFALSAVHALYFHPLSSFPGPKLWTISRIPYLTCLNRGLFPFRIKQLHERYGPVVRIAVDELSFNDARARSDIYKRKDLLRPPMWGSRPPGVEAHSLISAPEADHARFRKALNPAFSEKSTRGYEAAVQASFSKMMAKMDEKIQQNQGGNADVDLVKWFNFTTFDAIGEIVWSKGYGCLDSETGHAFMAVLLHFQALLVVATIGYYPLLEAILMAITPKSAFQALHTIFKDTRDRTTEWTKTNAPQHHDLIEQLTRYQQKAPAGEILSDAEIEQNLLIVIVGGSETLTTVFSGAFHHLLASPSRLETLVNEIRTNIPREQDIDNVLLSRLPYLNAVIEETLRLCPPLPDALRRIIPAGGAIIADHAIPSSTIVSVSSYAMFTAQTHFSDPAQFIPERWLDGRDELKSKEAFHPFGIGSHGCLGQPLARMELRLGLAMLLSKFDVATVKPVKKWEEQRIYWTWDKWPLHVAISRREAIREFKQEGRE</sequence>
<dbReference type="SUPFAM" id="SSF48264">
    <property type="entry name" value="Cytochrome P450"/>
    <property type="match status" value="1"/>
</dbReference>
<evidence type="ECO:0000256" key="3">
    <source>
        <dbReference type="ARBA" id="ARBA00022617"/>
    </source>
</evidence>
<evidence type="ECO:0000256" key="1">
    <source>
        <dbReference type="ARBA" id="ARBA00001971"/>
    </source>
</evidence>
<feature type="binding site" description="axial binding residue" evidence="6">
    <location>
        <position position="438"/>
    </location>
    <ligand>
        <name>heme</name>
        <dbReference type="ChEBI" id="CHEBI:30413"/>
    </ligand>
    <ligandPart>
        <name>Fe</name>
        <dbReference type="ChEBI" id="CHEBI:18248"/>
    </ligandPart>
</feature>
<evidence type="ECO:0000256" key="7">
    <source>
        <dbReference type="RuleBase" id="RU000461"/>
    </source>
</evidence>
<dbReference type="PRINTS" id="PR00385">
    <property type="entry name" value="P450"/>
</dbReference>
<name>A0A6A5WTY7_9PLEO</name>
<dbReference type="GO" id="GO:0020037">
    <property type="term" value="F:heme binding"/>
    <property type="evidence" value="ECO:0007669"/>
    <property type="project" value="InterPro"/>
</dbReference>
<keyword evidence="7" id="KW-0503">Monooxygenase</keyword>